<organism evidence="2 3">
    <name type="scientific">Hibiscus sabdariffa</name>
    <name type="common">roselle</name>
    <dbReference type="NCBI Taxonomy" id="183260"/>
    <lineage>
        <taxon>Eukaryota</taxon>
        <taxon>Viridiplantae</taxon>
        <taxon>Streptophyta</taxon>
        <taxon>Embryophyta</taxon>
        <taxon>Tracheophyta</taxon>
        <taxon>Spermatophyta</taxon>
        <taxon>Magnoliopsida</taxon>
        <taxon>eudicotyledons</taxon>
        <taxon>Gunneridae</taxon>
        <taxon>Pentapetalae</taxon>
        <taxon>rosids</taxon>
        <taxon>malvids</taxon>
        <taxon>Malvales</taxon>
        <taxon>Malvaceae</taxon>
        <taxon>Malvoideae</taxon>
        <taxon>Hibiscus</taxon>
    </lineage>
</organism>
<name>A0ABR2PF39_9ROSI</name>
<feature type="compositionally biased region" description="Polar residues" evidence="1">
    <location>
        <begin position="299"/>
        <end position="308"/>
    </location>
</feature>
<feature type="compositionally biased region" description="Basic and acidic residues" evidence="1">
    <location>
        <begin position="280"/>
        <end position="296"/>
    </location>
</feature>
<feature type="region of interest" description="Disordered" evidence="1">
    <location>
        <begin position="1"/>
        <end position="32"/>
    </location>
</feature>
<protein>
    <submittedName>
        <fullName evidence="2">Uncharacterized protein</fullName>
    </submittedName>
</protein>
<evidence type="ECO:0000256" key="1">
    <source>
        <dbReference type="SAM" id="MobiDB-lite"/>
    </source>
</evidence>
<gene>
    <name evidence="2" type="ORF">V6N11_055361</name>
</gene>
<comment type="caution">
    <text evidence="2">The sequence shown here is derived from an EMBL/GenBank/DDBJ whole genome shotgun (WGS) entry which is preliminary data.</text>
</comment>
<proteinExistence type="predicted"/>
<sequence>MGNPSENLGEDCSKLSESHGGRPPDTSLTPSESLFSLNEIPVLERHGSPIPTEIMPMAKRGCIETDSATTGTRVTNNRGSRFTILQDPKEVELEIEQVADHTVPHAPIEHQPGPLTSMPRGKDPIETTRNGAGCSKSTDQHDDIENSYRLREMSMEQDDGIHRLIGKEVIDLEMGLVKEVASNDSIKVSETTLNKVNHTMVRIGDNNTTQNTKERSGRILPASIQGGSSKNQVKTVIALKGGQKLGTKVKKKDELGLAKPALEARILALTSELDKAEAAEIERRKGNQGDDIHWRENGMFNQPRDNLG</sequence>
<evidence type="ECO:0000313" key="2">
    <source>
        <dbReference type="EMBL" id="KAK8987044.1"/>
    </source>
</evidence>
<dbReference type="Proteomes" id="UP001396334">
    <property type="component" value="Unassembled WGS sequence"/>
</dbReference>
<keyword evidence="3" id="KW-1185">Reference proteome</keyword>
<reference evidence="2 3" key="1">
    <citation type="journal article" date="2024" name="G3 (Bethesda)">
        <title>Genome assembly of Hibiscus sabdariffa L. provides insights into metabolisms of medicinal natural products.</title>
        <authorList>
            <person name="Kim T."/>
        </authorList>
    </citation>
    <scope>NUCLEOTIDE SEQUENCE [LARGE SCALE GENOMIC DNA]</scope>
    <source>
        <strain evidence="2">TK-2024</strain>
        <tissue evidence="2">Old leaves</tissue>
    </source>
</reference>
<dbReference type="EMBL" id="JBBPBN010000061">
    <property type="protein sequence ID" value="KAK8987044.1"/>
    <property type="molecule type" value="Genomic_DNA"/>
</dbReference>
<feature type="compositionally biased region" description="Basic and acidic residues" evidence="1">
    <location>
        <begin position="11"/>
        <end position="22"/>
    </location>
</feature>
<feature type="region of interest" description="Disordered" evidence="1">
    <location>
        <begin position="280"/>
        <end position="308"/>
    </location>
</feature>
<evidence type="ECO:0000313" key="3">
    <source>
        <dbReference type="Proteomes" id="UP001396334"/>
    </source>
</evidence>
<accession>A0ABR2PF39</accession>